<name>A0ABV0CSV2_9SPHN</name>
<protein>
    <submittedName>
        <fullName evidence="1">DUF924 family protein</fullName>
    </submittedName>
</protein>
<reference evidence="1 2" key="1">
    <citation type="submission" date="2024-05" db="EMBL/GenBank/DDBJ databases">
        <authorList>
            <person name="Park S."/>
        </authorList>
    </citation>
    <scope>NUCLEOTIDE SEQUENCE [LARGE SCALE GENOMIC DNA]</scope>
    <source>
        <strain evidence="1 2">DGU5</strain>
    </source>
</reference>
<evidence type="ECO:0000313" key="2">
    <source>
        <dbReference type="Proteomes" id="UP001484535"/>
    </source>
</evidence>
<dbReference type="Pfam" id="PF06041">
    <property type="entry name" value="DUF924"/>
    <property type="match status" value="1"/>
</dbReference>
<dbReference type="RefSeq" id="WP_346783415.1">
    <property type="nucleotide sequence ID" value="NZ_JBDLBR010000001.1"/>
</dbReference>
<evidence type="ECO:0000313" key="1">
    <source>
        <dbReference type="EMBL" id="MEN7535958.1"/>
    </source>
</evidence>
<sequence length="188" mass="21131">MTVSSSDPTHAATEVLGFWFGEVPPDKRFAQDDAIDVKIAQRFGPLHAELTEGVPPAWRDDPRTMLAAIVVLDQFSRNMFRGDPRAYAQDEAALALAREALEKGFDKGMSGEEKQFLYMPFMHSERLADVERSITLMHAAGLAEGEEFARRHAEVIARFGRYPARNEALDRPTTAEEYAFLDQHPMGF</sequence>
<dbReference type="SUPFAM" id="SSF48452">
    <property type="entry name" value="TPR-like"/>
    <property type="match status" value="1"/>
</dbReference>
<dbReference type="InterPro" id="IPR011990">
    <property type="entry name" value="TPR-like_helical_dom_sf"/>
</dbReference>
<comment type="caution">
    <text evidence="1">The sequence shown here is derived from an EMBL/GenBank/DDBJ whole genome shotgun (WGS) entry which is preliminary data.</text>
</comment>
<gene>
    <name evidence="1" type="ORF">ABDJ38_02075</name>
</gene>
<dbReference type="Proteomes" id="UP001484535">
    <property type="component" value="Unassembled WGS sequence"/>
</dbReference>
<dbReference type="InterPro" id="IPR010323">
    <property type="entry name" value="DUF924"/>
</dbReference>
<dbReference type="Gene3D" id="1.25.40.10">
    <property type="entry name" value="Tetratricopeptide repeat domain"/>
    <property type="match status" value="1"/>
</dbReference>
<dbReference type="Gene3D" id="1.20.58.320">
    <property type="entry name" value="TPR-like"/>
    <property type="match status" value="1"/>
</dbReference>
<keyword evidence="2" id="KW-1185">Reference proteome</keyword>
<dbReference type="EMBL" id="JBDLBR010000001">
    <property type="protein sequence ID" value="MEN7535958.1"/>
    <property type="molecule type" value="Genomic_DNA"/>
</dbReference>
<organism evidence="1 2">
    <name type="scientific">Aurantiacibacter flavus</name>
    <dbReference type="NCBI Taxonomy" id="3145232"/>
    <lineage>
        <taxon>Bacteria</taxon>
        <taxon>Pseudomonadati</taxon>
        <taxon>Pseudomonadota</taxon>
        <taxon>Alphaproteobacteria</taxon>
        <taxon>Sphingomonadales</taxon>
        <taxon>Erythrobacteraceae</taxon>
        <taxon>Aurantiacibacter</taxon>
    </lineage>
</organism>
<accession>A0ABV0CSV2</accession>
<proteinExistence type="predicted"/>